<evidence type="ECO:0000256" key="1">
    <source>
        <dbReference type="SAM" id="Phobius"/>
    </source>
</evidence>
<name>A0AAW6U267_9MOLU</name>
<accession>A0AAW6U267</accession>
<dbReference type="EMBL" id="JASCXW010000001">
    <property type="protein sequence ID" value="MDI6451967.1"/>
    <property type="molecule type" value="Genomic_DNA"/>
</dbReference>
<dbReference type="Gene3D" id="3.30.1360.60">
    <property type="entry name" value="Glucose permease domain IIB"/>
    <property type="match status" value="1"/>
</dbReference>
<dbReference type="InterPro" id="IPR036878">
    <property type="entry name" value="Glu_permease_IIB"/>
</dbReference>
<proteinExistence type="predicted"/>
<keyword evidence="3" id="KW-1185">Reference proteome</keyword>
<sequence length="126" mass="14773">MGYLLGIEPQYVIYFDVAFIFLIFLIAFIFISIKRKKRVKLKVVPLGDAYLDQLFEAVGKRKNIIEISSEHQRLKIVLSQVREVDTLKLKQLNIPAFLKGKELTLLIKNHTKEVVSYFNDKMREDK</sequence>
<dbReference type="GO" id="GO:0009401">
    <property type="term" value="P:phosphoenolpyruvate-dependent sugar phosphotransferase system"/>
    <property type="evidence" value="ECO:0007669"/>
    <property type="project" value="InterPro"/>
</dbReference>
<gene>
    <name evidence="2" type="ORF">QJ521_00190</name>
</gene>
<keyword evidence="1" id="KW-1133">Transmembrane helix</keyword>
<dbReference type="RefSeq" id="WP_282838348.1">
    <property type="nucleotide sequence ID" value="NZ_JASCXW010000001.1"/>
</dbReference>
<comment type="caution">
    <text evidence="2">The sequence shown here is derived from an EMBL/GenBank/DDBJ whole genome shotgun (WGS) entry which is preliminary data.</text>
</comment>
<evidence type="ECO:0008006" key="4">
    <source>
        <dbReference type="Google" id="ProtNLM"/>
    </source>
</evidence>
<keyword evidence="1" id="KW-0812">Transmembrane</keyword>
<evidence type="ECO:0000313" key="2">
    <source>
        <dbReference type="EMBL" id="MDI6451967.1"/>
    </source>
</evidence>
<feature type="transmembrane region" description="Helical" evidence="1">
    <location>
        <begin position="12"/>
        <end position="33"/>
    </location>
</feature>
<evidence type="ECO:0000313" key="3">
    <source>
        <dbReference type="Proteomes" id="UP001431532"/>
    </source>
</evidence>
<organism evidence="2 3">
    <name type="scientific">Peloplasma aerotolerans</name>
    <dbReference type="NCBI Taxonomy" id="3044389"/>
    <lineage>
        <taxon>Bacteria</taxon>
        <taxon>Bacillati</taxon>
        <taxon>Mycoplasmatota</taxon>
        <taxon>Mollicutes</taxon>
        <taxon>Acholeplasmatales</taxon>
        <taxon>Acholeplasmataceae</taxon>
        <taxon>Peloplasma</taxon>
    </lineage>
</organism>
<dbReference type="SUPFAM" id="SSF55604">
    <property type="entry name" value="Glucose permease domain IIB"/>
    <property type="match status" value="1"/>
</dbReference>
<dbReference type="Proteomes" id="UP001431532">
    <property type="component" value="Unassembled WGS sequence"/>
</dbReference>
<reference evidence="2" key="1">
    <citation type="submission" date="2023-05" db="EMBL/GenBank/DDBJ databases">
        <title>Mariniplasma microaerophilum sp. nov., a novel anaerobic mollicute isolated from terrestrial mud volcano, Taman Peninsula, Russia.</title>
        <authorList>
            <person name="Khomyakova M.A."/>
            <person name="Merkel A.Y."/>
            <person name="Slobodkin A.I."/>
        </authorList>
    </citation>
    <scope>NUCLEOTIDE SEQUENCE</scope>
    <source>
        <strain evidence="2">M4Ah</strain>
    </source>
</reference>
<dbReference type="AlphaFoldDB" id="A0AAW6U267"/>
<keyword evidence="1" id="KW-0472">Membrane</keyword>
<dbReference type="GO" id="GO:0008982">
    <property type="term" value="F:protein-N(PI)-phosphohistidine-sugar phosphotransferase activity"/>
    <property type="evidence" value="ECO:0007669"/>
    <property type="project" value="InterPro"/>
</dbReference>
<protein>
    <recommendedName>
        <fullName evidence="4">PTS EIIB type-1 domain-containing protein</fullName>
    </recommendedName>
</protein>